<dbReference type="EMBL" id="CP029494">
    <property type="protein sequence ID" value="AWN22116.1"/>
    <property type="molecule type" value="Genomic_DNA"/>
</dbReference>
<evidence type="ECO:0000313" key="3">
    <source>
        <dbReference type="Proteomes" id="UP000245368"/>
    </source>
</evidence>
<gene>
    <name evidence="2" type="ORF">DKM44_01715</name>
</gene>
<keyword evidence="3" id="KW-1185">Reference proteome</keyword>
<dbReference type="Proteomes" id="UP000245368">
    <property type="component" value="Chromosome"/>
</dbReference>
<dbReference type="AlphaFoldDB" id="A0A2Z3JDK2"/>
<sequence>MKEFAPVWGVVLAAGQSRRLGQPKQLLRLGGEALVRRAARQVLEAGFDGVVVVVPPGALGEHVRAELAGLPLTLSVCPHPELGLSESFRAGLLALPPGVAAAHFALADMPFVTAEHHRTLLDAFRASQPPLVLARFGDEGVRAPPHLFRADLFGGFTQSGDHGPKHLIREYGPQAVWIDLPAPALRDVDTPQDWADLSAG</sequence>
<evidence type="ECO:0000259" key="1">
    <source>
        <dbReference type="Pfam" id="PF12804"/>
    </source>
</evidence>
<evidence type="ECO:0000313" key="2">
    <source>
        <dbReference type="EMBL" id="AWN22116.1"/>
    </source>
</evidence>
<dbReference type="PANTHER" id="PTHR43777">
    <property type="entry name" value="MOLYBDENUM COFACTOR CYTIDYLYLTRANSFERASE"/>
    <property type="match status" value="1"/>
</dbReference>
<dbReference type="PANTHER" id="PTHR43777:SF1">
    <property type="entry name" value="MOLYBDENUM COFACTOR CYTIDYLYLTRANSFERASE"/>
    <property type="match status" value="1"/>
</dbReference>
<organism evidence="2 3">
    <name type="scientific">Deinococcus irradiatisoli</name>
    <dbReference type="NCBI Taxonomy" id="2202254"/>
    <lineage>
        <taxon>Bacteria</taxon>
        <taxon>Thermotogati</taxon>
        <taxon>Deinococcota</taxon>
        <taxon>Deinococci</taxon>
        <taxon>Deinococcales</taxon>
        <taxon>Deinococcaceae</taxon>
        <taxon>Deinococcus</taxon>
    </lineage>
</organism>
<dbReference type="InterPro" id="IPR029044">
    <property type="entry name" value="Nucleotide-diphossugar_trans"/>
</dbReference>
<dbReference type="OrthoDB" id="285216at2"/>
<dbReference type="RefSeq" id="WP_109824892.1">
    <property type="nucleotide sequence ID" value="NZ_CP029494.1"/>
</dbReference>
<dbReference type="GO" id="GO:0016779">
    <property type="term" value="F:nucleotidyltransferase activity"/>
    <property type="evidence" value="ECO:0007669"/>
    <property type="project" value="UniProtKB-ARBA"/>
</dbReference>
<accession>A0A2Z3JDK2</accession>
<dbReference type="SUPFAM" id="SSF53448">
    <property type="entry name" value="Nucleotide-diphospho-sugar transferases"/>
    <property type="match status" value="1"/>
</dbReference>
<dbReference type="InterPro" id="IPR025877">
    <property type="entry name" value="MobA-like_NTP_Trfase"/>
</dbReference>
<protein>
    <recommendedName>
        <fullName evidence="1">MobA-like NTP transferase domain-containing protein</fullName>
    </recommendedName>
</protein>
<dbReference type="KEGG" id="dez:DKM44_01715"/>
<reference evidence="2 3" key="1">
    <citation type="submission" date="2018-05" db="EMBL/GenBank/DDBJ databases">
        <title>Complete Genome Sequence of Deinococcus sp. strain 17bor-2.</title>
        <authorList>
            <person name="Srinivasan S."/>
        </authorList>
    </citation>
    <scope>NUCLEOTIDE SEQUENCE [LARGE SCALE GENOMIC DNA]</scope>
    <source>
        <strain evidence="2 3">17bor-2</strain>
    </source>
</reference>
<feature type="domain" description="MobA-like NTP transferase" evidence="1">
    <location>
        <begin position="9"/>
        <end position="171"/>
    </location>
</feature>
<name>A0A2Z3JDK2_9DEIO</name>
<dbReference type="Pfam" id="PF12804">
    <property type="entry name" value="NTP_transf_3"/>
    <property type="match status" value="1"/>
</dbReference>
<proteinExistence type="predicted"/>
<dbReference type="Gene3D" id="3.90.550.10">
    <property type="entry name" value="Spore Coat Polysaccharide Biosynthesis Protein SpsA, Chain A"/>
    <property type="match status" value="1"/>
</dbReference>
<dbReference type="CDD" id="cd04182">
    <property type="entry name" value="GT_2_like_f"/>
    <property type="match status" value="1"/>
</dbReference>